<reference evidence="2" key="1">
    <citation type="journal article" date="2019" name="Sci. Rep.">
        <title>Draft genome of Tanacetum cinerariifolium, the natural source of mosquito coil.</title>
        <authorList>
            <person name="Yamashiro T."/>
            <person name="Shiraishi A."/>
            <person name="Satake H."/>
            <person name="Nakayama K."/>
        </authorList>
    </citation>
    <scope>NUCLEOTIDE SEQUENCE</scope>
</reference>
<dbReference type="InterPro" id="IPR017451">
    <property type="entry name" value="F-box-assoc_interact_dom"/>
</dbReference>
<comment type="caution">
    <text evidence="2">The sequence shown here is derived from an EMBL/GenBank/DDBJ whole genome shotgun (WGS) entry which is preliminary data.</text>
</comment>
<gene>
    <name evidence="2" type="ORF">Tci_846004</name>
</gene>
<organism evidence="2">
    <name type="scientific">Tanacetum cinerariifolium</name>
    <name type="common">Dalmatian daisy</name>
    <name type="synonym">Chrysanthemum cinerariifolium</name>
    <dbReference type="NCBI Taxonomy" id="118510"/>
    <lineage>
        <taxon>Eukaryota</taxon>
        <taxon>Viridiplantae</taxon>
        <taxon>Streptophyta</taxon>
        <taxon>Embryophyta</taxon>
        <taxon>Tracheophyta</taxon>
        <taxon>Spermatophyta</taxon>
        <taxon>Magnoliopsida</taxon>
        <taxon>eudicotyledons</taxon>
        <taxon>Gunneridae</taxon>
        <taxon>Pentapetalae</taxon>
        <taxon>asterids</taxon>
        <taxon>campanulids</taxon>
        <taxon>Asterales</taxon>
        <taxon>Asteraceae</taxon>
        <taxon>Asteroideae</taxon>
        <taxon>Anthemideae</taxon>
        <taxon>Anthemidinae</taxon>
        <taxon>Tanacetum</taxon>
    </lineage>
</organism>
<dbReference type="Pfam" id="PF07734">
    <property type="entry name" value="FBA_1"/>
    <property type="match status" value="1"/>
</dbReference>
<accession>A0A699QJR9</accession>
<feature type="domain" description="F-box associated beta-propeller type 1" evidence="1">
    <location>
        <begin position="15"/>
        <end position="123"/>
    </location>
</feature>
<dbReference type="AlphaFoldDB" id="A0A699QJR9"/>
<sequence>MPLGNSFVGFSVCADTSDIKIVKINVLETPGVHWEVELFTLSSRSWKRLSINPLFELCHLTSKHIFIDGLIYWDGFHKPSLDDEPKTHFIVSFDLKKEEFGEVDICQQERTNISNNPYSLSVIASPFFQSRSYLTI</sequence>
<dbReference type="NCBIfam" id="TIGR01640">
    <property type="entry name" value="F_box_assoc_1"/>
    <property type="match status" value="1"/>
</dbReference>
<dbReference type="InterPro" id="IPR006527">
    <property type="entry name" value="F-box-assoc_dom_typ1"/>
</dbReference>
<evidence type="ECO:0000259" key="1">
    <source>
        <dbReference type="Pfam" id="PF07734"/>
    </source>
</evidence>
<protein>
    <recommendedName>
        <fullName evidence="1">F-box associated beta-propeller type 1 domain-containing protein</fullName>
    </recommendedName>
</protein>
<proteinExistence type="predicted"/>
<dbReference type="EMBL" id="BKCJ011045450">
    <property type="protein sequence ID" value="GFC74034.1"/>
    <property type="molecule type" value="Genomic_DNA"/>
</dbReference>
<name>A0A699QJR9_TANCI</name>
<evidence type="ECO:0000313" key="2">
    <source>
        <dbReference type="EMBL" id="GFC74034.1"/>
    </source>
</evidence>